<dbReference type="RefSeq" id="WP_150655303.1">
    <property type="nucleotide sequence ID" value="NZ_CABVJH010000001.1"/>
</dbReference>
<keyword evidence="1" id="KW-0732">Signal</keyword>
<feature type="chain" id="PRO_5022931714" evidence="1">
    <location>
        <begin position="25"/>
        <end position="102"/>
    </location>
</feature>
<name>A0A5E7W0H6_PSEFL</name>
<gene>
    <name evidence="2" type="ORF">PS943_00843</name>
</gene>
<dbReference type="Proteomes" id="UP000325645">
    <property type="component" value="Unassembled WGS sequence"/>
</dbReference>
<evidence type="ECO:0000313" key="2">
    <source>
        <dbReference type="EMBL" id="VVQ28370.1"/>
    </source>
</evidence>
<proteinExistence type="predicted"/>
<accession>A0A5E7W0H6</accession>
<protein>
    <submittedName>
        <fullName evidence="2">Uncharacterized protein</fullName>
    </submittedName>
</protein>
<dbReference type="AlphaFoldDB" id="A0A5E7W0H6"/>
<evidence type="ECO:0000313" key="3">
    <source>
        <dbReference type="Proteomes" id="UP000325645"/>
    </source>
</evidence>
<evidence type="ECO:0000256" key="1">
    <source>
        <dbReference type="SAM" id="SignalP"/>
    </source>
</evidence>
<dbReference type="EMBL" id="CABVJH010000001">
    <property type="protein sequence ID" value="VVQ28370.1"/>
    <property type="molecule type" value="Genomic_DNA"/>
</dbReference>
<sequence precursor="true">MNLSNPGSLLACLAFAVMTPFAHSAATTVSPMNMVFTSDPQYPWTEKTDAGETQTDSYRDSRSKWLIETQYNDIASFDIHGLRKPMPVKPRPTRIGIRALSG</sequence>
<reference evidence="2 3" key="1">
    <citation type="submission" date="2019-09" db="EMBL/GenBank/DDBJ databases">
        <authorList>
            <person name="Chandra G."/>
            <person name="Truman W A."/>
        </authorList>
    </citation>
    <scope>NUCLEOTIDE SEQUENCE [LARGE SCALE GENOMIC DNA]</scope>
    <source>
        <strain evidence="2">PS943</strain>
    </source>
</reference>
<organism evidence="2 3">
    <name type="scientific">Pseudomonas fluorescens</name>
    <dbReference type="NCBI Taxonomy" id="294"/>
    <lineage>
        <taxon>Bacteria</taxon>
        <taxon>Pseudomonadati</taxon>
        <taxon>Pseudomonadota</taxon>
        <taxon>Gammaproteobacteria</taxon>
        <taxon>Pseudomonadales</taxon>
        <taxon>Pseudomonadaceae</taxon>
        <taxon>Pseudomonas</taxon>
    </lineage>
</organism>
<feature type="signal peptide" evidence="1">
    <location>
        <begin position="1"/>
        <end position="24"/>
    </location>
</feature>